<dbReference type="InterPro" id="IPR011004">
    <property type="entry name" value="Trimer_LpxA-like_sf"/>
</dbReference>
<keyword evidence="2" id="KW-0808">Transferase</keyword>
<name>A0A975DCH6_9GAMM</name>
<evidence type="ECO:0000256" key="1">
    <source>
        <dbReference type="ARBA" id="ARBA00007274"/>
    </source>
</evidence>
<sequence>MLSYILNRVFRKLVPVALKNSAVCSTSKIEAGTSFLNSTMEKHSFCGYDCDINNTEIGAFCSIANNVIIGGGEHPTEWISSSPAFYRGRDSIKFKAVEIERPETKKTIIKNDVWIGRNVLIKQGVTIGNGAVVGMGSIVTKDVPDYAIVVGSPAKVIKYRFNQQLIEDILESKWWELADEELQKVSKNADKPQLFLKEIEALCLNRKY</sequence>
<protein>
    <submittedName>
        <fullName evidence="5">CatB-related O-acetyltransferase</fullName>
    </submittedName>
</protein>
<evidence type="ECO:0000256" key="4">
    <source>
        <dbReference type="ARBA" id="ARBA00023315"/>
    </source>
</evidence>
<dbReference type="Pfam" id="PF00132">
    <property type="entry name" value="Hexapep"/>
    <property type="match status" value="1"/>
</dbReference>
<organism evidence="5 6">
    <name type="scientific">Psychrosphaera ytuae</name>
    <dbReference type="NCBI Taxonomy" id="2820710"/>
    <lineage>
        <taxon>Bacteria</taxon>
        <taxon>Pseudomonadati</taxon>
        <taxon>Pseudomonadota</taxon>
        <taxon>Gammaproteobacteria</taxon>
        <taxon>Alteromonadales</taxon>
        <taxon>Pseudoalteromonadaceae</taxon>
        <taxon>Psychrosphaera</taxon>
    </lineage>
</organism>
<dbReference type="InterPro" id="IPR050179">
    <property type="entry name" value="Trans_hexapeptide_repeat"/>
</dbReference>
<evidence type="ECO:0000313" key="5">
    <source>
        <dbReference type="EMBL" id="QTH64627.1"/>
    </source>
</evidence>
<dbReference type="InterPro" id="IPR018357">
    <property type="entry name" value="Hexapep_transf_CS"/>
</dbReference>
<proteinExistence type="inferred from homology"/>
<reference evidence="5" key="1">
    <citation type="submission" date="2021-03" db="EMBL/GenBank/DDBJ databases">
        <title>Description of Psychrosphaera ytuae sp. nov. isolated from deep sea sediment of South China Sea.</title>
        <authorList>
            <person name="Zhang J."/>
            <person name="Xu X.-D."/>
        </authorList>
    </citation>
    <scope>NUCLEOTIDE SEQUENCE</scope>
    <source>
        <strain evidence="5">MTZ26</strain>
    </source>
</reference>
<dbReference type="PANTHER" id="PTHR43300:SF11">
    <property type="entry name" value="ACETYLTRANSFERASE RV3034C-RELATED"/>
    <property type="match status" value="1"/>
</dbReference>
<dbReference type="SUPFAM" id="SSF51161">
    <property type="entry name" value="Trimeric LpxA-like enzymes"/>
    <property type="match status" value="1"/>
</dbReference>
<dbReference type="PANTHER" id="PTHR43300">
    <property type="entry name" value="ACETYLTRANSFERASE"/>
    <property type="match status" value="1"/>
</dbReference>
<keyword evidence="3" id="KW-0677">Repeat</keyword>
<evidence type="ECO:0000256" key="3">
    <source>
        <dbReference type="ARBA" id="ARBA00022737"/>
    </source>
</evidence>
<evidence type="ECO:0000256" key="2">
    <source>
        <dbReference type="ARBA" id="ARBA00022679"/>
    </source>
</evidence>
<dbReference type="InterPro" id="IPR001451">
    <property type="entry name" value="Hexapep"/>
</dbReference>
<dbReference type="KEGG" id="psym:J1N51_03930"/>
<dbReference type="RefSeq" id="WP_208832681.1">
    <property type="nucleotide sequence ID" value="NZ_CP072110.1"/>
</dbReference>
<dbReference type="Proteomes" id="UP000682739">
    <property type="component" value="Chromosome"/>
</dbReference>
<dbReference type="CDD" id="cd03349">
    <property type="entry name" value="LbH_XAT"/>
    <property type="match status" value="1"/>
</dbReference>
<dbReference type="PROSITE" id="PS00101">
    <property type="entry name" value="HEXAPEP_TRANSFERASES"/>
    <property type="match status" value="1"/>
</dbReference>
<comment type="similarity">
    <text evidence="1">Belongs to the transferase hexapeptide repeat family.</text>
</comment>
<dbReference type="Gene3D" id="2.160.10.10">
    <property type="entry name" value="Hexapeptide repeat proteins"/>
    <property type="match status" value="1"/>
</dbReference>
<accession>A0A975DCH6</accession>
<dbReference type="AlphaFoldDB" id="A0A975DCH6"/>
<evidence type="ECO:0000313" key="6">
    <source>
        <dbReference type="Proteomes" id="UP000682739"/>
    </source>
</evidence>
<keyword evidence="4" id="KW-0012">Acyltransferase</keyword>
<dbReference type="GO" id="GO:0016746">
    <property type="term" value="F:acyltransferase activity"/>
    <property type="evidence" value="ECO:0007669"/>
    <property type="project" value="UniProtKB-KW"/>
</dbReference>
<gene>
    <name evidence="5" type="ORF">J1N51_03930</name>
</gene>
<dbReference type="EMBL" id="CP072110">
    <property type="protein sequence ID" value="QTH64627.1"/>
    <property type="molecule type" value="Genomic_DNA"/>
</dbReference>
<keyword evidence="6" id="KW-1185">Reference proteome</keyword>